<dbReference type="GO" id="GO:0016052">
    <property type="term" value="P:carbohydrate catabolic process"/>
    <property type="evidence" value="ECO:0007669"/>
    <property type="project" value="TreeGrafter"/>
</dbReference>
<dbReference type="SUPFAM" id="SSF51604">
    <property type="entry name" value="Enolase C-terminal domain-like"/>
    <property type="match status" value="1"/>
</dbReference>
<sequence length="366" mass="39150">MSLSSEPRIGAVRARAYRVPTDRPEADGTLEWRATTLVLAEIEAGPVTGLGYSYTDASAARLIAGTLGEALRGQGLSDHPAMLADMWHAVRNLGRAGLAATAISALDIALWDARAKWLDLPLARLLGRARERVEIYGSGGFTSYDLATLSTQLEGWRREGIRACKIKIGARDASDMTRLRAARDALGPEGELFVDANGAYAPRVALGFAEAAAAFDLRWFEEPVSSEDLDGLRGVRAGVSGRCEIAAGEYAWLPDDFRRLLASGAIDVLQADATRCGGISGFLAAAALAEAHHRDMSAHCAPALHRHVACALPRVRHIEWFHDHARIEQLLFDGAPVPRDGRVGTDDGAPGLGLALKARDAEAYAL</sequence>
<dbReference type="InterPro" id="IPR018110">
    <property type="entry name" value="Mandel_Rmase/mucon_lact_enz_CS"/>
</dbReference>
<feature type="domain" description="Mandelate racemase/muconate lactonizing enzyme C-terminal" evidence="4">
    <location>
        <begin position="146"/>
        <end position="242"/>
    </location>
</feature>
<dbReference type="InterPro" id="IPR029017">
    <property type="entry name" value="Enolase-like_N"/>
</dbReference>
<name>F2LMK9_BURGS</name>
<dbReference type="GO" id="GO:0009063">
    <property type="term" value="P:amino acid catabolic process"/>
    <property type="evidence" value="ECO:0007669"/>
    <property type="project" value="InterPro"/>
</dbReference>
<dbReference type="eggNOG" id="COG4948">
    <property type="taxonomic scope" value="Bacteria"/>
</dbReference>
<dbReference type="InterPro" id="IPR046945">
    <property type="entry name" value="RHMD-like"/>
</dbReference>
<evidence type="ECO:0000256" key="2">
    <source>
        <dbReference type="ARBA" id="ARBA00022723"/>
    </source>
</evidence>
<dbReference type="GO" id="GO:0000287">
    <property type="term" value="F:magnesium ion binding"/>
    <property type="evidence" value="ECO:0007669"/>
    <property type="project" value="TreeGrafter"/>
</dbReference>
<dbReference type="InterPro" id="IPR013342">
    <property type="entry name" value="Mandelate_racemase_C"/>
</dbReference>
<gene>
    <name evidence="5" type="ordered locus">bgla_2g20170</name>
</gene>
<dbReference type="SFLD" id="SFLDS00001">
    <property type="entry name" value="Enolase"/>
    <property type="match status" value="1"/>
</dbReference>
<dbReference type="Pfam" id="PF13378">
    <property type="entry name" value="MR_MLE_C"/>
    <property type="match status" value="1"/>
</dbReference>
<dbReference type="RefSeq" id="WP_013690779.1">
    <property type="nucleotide sequence ID" value="NC_015376.1"/>
</dbReference>
<proteinExistence type="predicted"/>
<dbReference type="KEGG" id="bgd:bgla_2g20170"/>
<dbReference type="SFLD" id="SFLDG00179">
    <property type="entry name" value="mandelate_racemase"/>
    <property type="match status" value="1"/>
</dbReference>
<dbReference type="InterPro" id="IPR029065">
    <property type="entry name" value="Enolase_C-like"/>
</dbReference>
<dbReference type="SUPFAM" id="SSF54826">
    <property type="entry name" value="Enolase N-terminal domain-like"/>
    <property type="match status" value="1"/>
</dbReference>
<keyword evidence="2" id="KW-0479">Metal-binding</keyword>
<evidence type="ECO:0000313" key="6">
    <source>
        <dbReference type="Proteomes" id="UP000008316"/>
    </source>
</evidence>
<organism evidence="5 6">
    <name type="scientific">Burkholderia gladioli (strain BSR3)</name>
    <dbReference type="NCBI Taxonomy" id="999541"/>
    <lineage>
        <taxon>Bacteria</taxon>
        <taxon>Pseudomonadati</taxon>
        <taxon>Pseudomonadota</taxon>
        <taxon>Betaproteobacteria</taxon>
        <taxon>Burkholderiales</taxon>
        <taxon>Burkholderiaceae</taxon>
        <taxon>Burkholderia</taxon>
    </lineage>
</organism>
<dbReference type="InterPro" id="IPR013341">
    <property type="entry name" value="Mandelate_racemase_N_dom"/>
</dbReference>
<reference evidence="5 6" key="1">
    <citation type="journal article" date="2011" name="J. Bacteriol.">
        <title>Complete genome sequence of Burkholderia gladioli BSR3.</title>
        <authorList>
            <person name="Seo Y.S."/>
            <person name="Lim J."/>
            <person name="Choi B.S."/>
            <person name="Kim H."/>
            <person name="Goo E."/>
            <person name="Lee B."/>
            <person name="Lim J.S."/>
            <person name="Choi I.Y."/>
            <person name="Moon J.S."/>
            <person name="Kim J."/>
            <person name="Hwang I."/>
        </authorList>
    </citation>
    <scope>NUCLEOTIDE SEQUENCE [LARGE SCALE GENOMIC DNA]</scope>
    <source>
        <strain evidence="5 6">BSR3</strain>
    </source>
</reference>
<keyword evidence="6" id="KW-1185">Reference proteome</keyword>
<dbReference type="Gene3D" id="3.20.20.120">
    <property type="entry name" value="Enolase-like C-terminal domain"/>
    <property type="match status" value="1"/>
</dbReference>
<dbReference type="GO" id="GO:0016836">
    <property type="term" value="F:hydro-lyase activity"/>
    <property type="evidence" value="ECO:0007669"/>
    <property type="project" value="TreeGrafter"/>
</dbReference>
<dbReference type="Proteomes" id="UP000008316">
    <property type="component" value="Chromosome 2"/>
</dbReference>
<evidence type="ECO:0000259" key="4">
    <source>
        <dbReference type="SMART" id="SM00922"/>
    </source>
</evidence>
<dbReference type="Gene3D" id="3.30.390.10">
    <property type="entry name" value="Enolase-like, N-terminal domain"/>
    <property type="match status" value="1"/>
</dbReference>
<dbReference type="PANTHER" id="PTHR13794:SF58">
    <property type="entry name" value="MITOCHONDRIAL ENOLASE SUPERFAMILY MEMBER 1"/>
    <property type="match status" value="1"/>
</dbReference>
<evidence type="ECO:0000256" key="1">
    <source>
        <dbReference type="ARBA" id="ARBA00001946"/>
    </source>
</evidence>
<evidence type="ECO:0000313" key="5">
    <source>
        <dbReference type="EMBL" id="AEA64452.1"/>
    </source>
</evidence>
<dbReference type="CDD" id="cd03328">
    <property type="entry name" value="MR_like_3"/>
    <property type="match status" value="1"/>
</dbReference>
<dbReference type="STRING" id="999541.bgla_2g20170"/>
<dbReference type="AlphaFoldDB" id="F2LMK9"/>
<protein>
    <submittedName>
        <fullName evidence="5">Mandelate racemase/muconate lactonizing enzyme, C-domain protein</fullName>
    </submittedName>
</protein>
<dbReference type="PROSITE" id="PS00908">
    <property type="entry name" value="MR_MLE_1"/>
    <property type="match status" value="1"/>
</dbReference>
<dbReference type="SMART" id="SM00922">
    <property type="entry name" value="MR_MLE"/>
    <property type="match status" value="1"/>
</dbReference>
<accession>F2LMK9</accession>
<comment type="cofactor">
    <cofactor evidence="1">
        <name>Mg(2+)</name>
        <dbReference type="ChEBI" id="CHEBI:18420"/>
    </cofactor>
</comment>
<dbReference type="InterPro" id="IPR036849">
    <property type="entry name" value="Enolase-like_C_sf"/>
</dbReference>
<dbReference type="Pfam" id="PF02746">
    <property type="entry name" value="MR_MLE_N"/>
    <property type="match status" value="1"/>
</dbReference>
<keyword evidence="3" id="KW-0460">Magnesium</keyword>
<dbReference type="EMBL" id="CP002600">
    <property type="protein sequence ID" value="AEA64452.1"/>
    <property type="molecule type" value="Genomic_DNA"/>
</dbReference>
<dbReference type="HOGENOM" id="CLU_030273_3_1_4"/>
<dbReference type="PANTHER" id="PTHR13794">
    <property type="entry name" value="ENOLASE SUPERFAMILY, MANDELATE RACEMASE"/>
    <property type="match status" value="1"/>
</dbReference>
<evidence type="ECO:0000256" key="3">
    <source>
        <dbReference type="ARBA" id="ARBA00022842"/>
    </source>
</evidence>